<evidence type="ECO:0000259" key="7">
    <source>
        <dbReference type="PROSITE" id="PS50850"/>
    </source>
</evidence>
<evidence type="ECO:0000256" key="5">
    <source>
        <dbReference type="ARBA" id="ARBA00023136"/>
    </source>
</evidence>
<dbReference type="GO" id="GO:0005886">
    <property type="term" value="C:plasma membrane"/>
    <property type="evidence" value="ECO:0007669"/>
    <property type="project" value="UniProtKB-SubCell"/>
</dbReference>
<dbReference type="InterPro" id="IPR036259">
    <property type="entry name" value="MFS_trans_sf"/>
</dbReference>
<protein>
    <submittedName>
        <fullName evidence="8">MFS transporter</fullName>
    </submittedName>
</protein>
<reference evidence="9" key="1">
    <citation type="submission" date="2019-03" db="EMBL/GenBank/DDBJ databases">
        <title>Aquabacterium pictum sp.nov., the first bacteriochlorophyll a-containing freshwater bacterium in the genus Aquabacterium of the class Betaproteobacteria.</title>
        <authorList>
            <person name="Hirose S."/>
            <person name="Tank M."/>
            <person name="Hara E."/>
            <person name="Tamaki H."/>
            <person name="Takaichi S."/>
            <person name="Haruta S."/>
            <person name="Hanada S."/>
        </authorList>
    </citation>
    <scope>NUCLEOTIDE SEQUENCE [LARGE SCALE GENOMIC DNA]</scope>
    <source>
        <strain evidence="9">W35</strain>
    </source>
</reference>
<dbReference type="PANTHER" id="PTHR43124:SF10">
    <property type="entry name" value="PURINE EFFLUX PUMP PBUE"/>
    <property type="match status" value="1"/>
</dbReference>
<dbReference type="Gene3D" id="1.20.1250.20">
    <property type="entry name" value="MFS general substrate transporter like domains"/>
    <property type="match status" value="1"/>
</dbReference>
<dbReference type="InterPro" id="IPR020846">
    <property type="entry name" value="MFS_dom"/>
</dbReference>
<dbReference type="PROSITE" id="PS50850">
    <property type="entry name" value="MFS"/>
    <property type="match status" value="1"/>
</dbReference>
<dbReference type="PANTHER" id="PTHR43124">
    <property type="entry name" value="PURINE EFFLUX PUMP PBUE"/>
    <property type="match status" value="1"/>
</dbReference>
<gene>
    <name evidence="8" type="ORF">AQPW35_28960</name>
</gene>
<feature type="transmembrane region" description="Helical" evidence="6">
    <location>
        <begin position="278"/>
        <end position="295"/>
    </location>
</feature>
<feature type="transmembrane region" description="Helical" evidence="6">
    <location>
        <begin position="135"/>
        <end position="155"/>
    </location>
</feature>
<organism evidence="8 9">
    <name type="scientific">Pseudaquabacterium pictum</name>
    <dbReference type="NCBI Taxonomy" id="2315236"/>
    <lineage>
        <taxon>Bacteria</taxon>
        <taxon>Pseudomonadati</taxon>
        <taxon>Pseudomonadota</taxon>
        <taxon>Betaproteobacteria</taxon>
        <taxon>Burkholderiales</taxon>
        <taxon>Sphaerotilaceae</taxon>
        <taxon>Pseudaquabacterium</taxon>
    </lineage>
</organism>
<evidence type="ECO:0000313" key="9">
    <source>
        <dbReference type="Proteomes" id="UP000301751"/>
    </source>
</evidence>
<accession>A0A480AVK0</accession>
<name>A0A480AVK0_9BURK</name>
<feature type="transmembrane region" description="Helical" evidence="6">
    <location>
        <begin position="246"/>
        <end position="266"/>
    </location>
</feature>
<evidence type="ECO:0000256" key="2">
    <source>
        <dbReference type="ARBA" id="ARBA00022475"/>
    </source>
</evidence>
<dbReference type="InterPro" id="IPR050189">
    <property type="entry name" value="MFS_Efflux_Transporters"/>
</dbReference>
<feature type="transmembrane region" description="Helical" evidence="6">
    <location>
        <begin position="51"/>
        <end position="70"/>
    </location>
</feature>
<keyword evidence="2" id="KW-1003">Cell membrane</keyword>
<keyword evidence="5 6" id="KW-0472">Membrane</keyword>
<dbReference type="RefSeq" id="WP_137733559.1">
    <property type="nucleotide sequence ID" value="NZ_BJCL01000007.1"/>
</dbReference>
<dbReference type="AlphaFoldDB" id="A0A480AVK0"/>
<feature type="domain" description="Major facilitator superfamily (MFS) profile" evidence="7">
    <location>
        <begin position="12"/>
        <end position="387"/>
    </location>
</feature>
<feature type="transmembrane region" description="Helical" evidence="6">
    <location>
        <begin position="161"/>
        <end position="183"/>
    </location>
</feature>
<dbReference type="CDD" id="cd17324">
    <property type="entry name" value="MFS_NepI_like"/>
    <property type="match status" value="1"/>
</dbReference>
<evidence type="ECO:0000256" key="3">
    <source>
        <dbReference type="ARBA" id="ARBA00022692"/>
    </source>
</evidence>
<sequence>MSDNPSLPLRGPLGALMFGNFVVACGVLVVPGMLDKLAQDLQVSVPTAGQLLSLAALAMCLGAPLFAAVTSRVDRRLLLTASLLVLGIGHVACALAPSYTVLAVLRPLSVLGAAVLTPQAAATIGLLVPAAQRPAAVTTVFLGWSVASVVGMPLGNLVANWLSWRAGFGLIAVLAFVSAAIVWRSVPGGLRVAPLSLQSWLDVAGSPRLRRILGTTLLWCAGHFMVLGYVTPLFRHFLAAPPGVQAALLGVMGLSGLAGNVLLTRWVGRIGPDRGSRLALGLVAAGLALWCLFSLVTPSLAGMALVVLVWGGGSFAFVSAQQARLAAAAPALASASIALNSSSLYAGQALGATAGGALLATLGYGALGPAGLVTVLLALGLCVLADR</sequence>
<feature type="transmembrane region" description="Helical" evidence="6">
    <location>
        <begin position="325"/>
        <end position="346"/>
    </location>
</feature>
<keyword evidence="4 6" id="KW-1133">Transmembrane helix</keyword>
<dbReference type="SUPFAM" id="SSF103473">
    <property type="entry name" value="MFS general substrate transporter"/>
    <property type="match status" value="1"/>
</dbReference>
<dbReference type="EMBL" id="BJCL01000007">
    <property type="protein sequence ID" value="GCL63815.1"/>
    <property type="molecule type" value="Genomic_DNA"/>
</dbReference>
<dbReference type="Proteomes" id="UP000301751">
    <property type="component" value="Unassembled WGS sequence"/>
</dbReference>
<evidence type="ECO:0000256" key="1">
    <source>
        <dbReference type="ARBA" id="ARBA00004651"/>
    </source>
</evidence>
<proteinExistence type="predicted"/>
<comment type="caution">
    <text evidence="8">The sequence shown here is derived from an EMBL/GenBank/DDBJ whole genome shotgun (WGS) entry which is preliminary data.</text>
</comment>
<feature type="transmembrane region" description="Helical" evidence="6">
    <location>
        <begin position="301"/>
        <end position="318"/>
    </location>
</feature>
<feature type="transmembrane region" description="Helical" evidence="6">
    <location>
        <begin position="77"/>
        <end position="102"/>
    </location>
</feature>
<feature type="transmembrane region" description="Helical" evidence="6">
    <location>
        <begin position="12"/>
        <end position="31"/>
    </location>
</feature>
<keyword evidence="3 6" id="KW-0812">Transmembrane</keyword>
<feature type="transmembrane region" description="Helical" evidence="6">
    <location>
        <begin position="108"/>
        <end position="128"/>
    </location>
</feature>
<evidence type="ECO:0000256" key="4">
    <source>
        <dbReference type="ARBA" id="ARBA00022989"/>
    </source>
</evidence>
<dbReference type="InterPro" id="IPR011701">
    <property type="entry name" value="MFS"/>
</dbReference>
<feature type="transmembrane region" description="Helical" evidence="6">
    <location>
        <begin position="216"/>
        <end position="234"/>
    </location>
</feature>
<feature type="transmembrane region" description="Helical" evidence="6">
    <location>
        <begin position="366"/>
        <end position="385"/>
    </location>
</feature>
<dbReference type="OrthoDB" id="7029536at2"/>
<dbReference type="Pfam" id="PF07690">
    <property type="entry name" value="MFS_1"/>
    <property type="match status" value="1"/>
</dbReference>
<dbReference type="GO" id="GO:0022857">
    <property type="term" value="F:transmembrane transporter activity"/>
    <property type="evidence" value="ECO:0007669"/>
    <property type="project" value="InterPro"/>
</dbReference>
<comment type="subcellular location">
    <subcellularLocation>
        <location evidence="1">Cell membrane</location>
        <topology evidence="1">Multi-pass membrane protein</topology>
    </subcellularLocation>
</comment>
<keyword evidence="9" id="KW-1185">Reference proteome</keyword>
<evidence type="ECO:0000313" key="8">
    <source>
        <dbReference type="EMBL" id="GCL63815.1"/>
    </source>
</evidence>
<evidence type="ECO:0000256" key="6">
    <source>
        <dbReference type="SAM" id="Phobius"/>
    </source>
</evidence>